<reference evidence="1 2" key="1">
    <citation type="submission" date="2019-06" db="EMBL/GenBank/DDBJ databases">
        <title>Sequencing the genomes of 1000 actinobacteria strains.</title>
        <authorList>
            <person name="Klenk H.-P."/>
        </authorList>
    </citation>
    <scope>NUCLEOTIDE SEQUENCE [LARGE SCALE GENOMIC DNA]</scope>
    <source>
        <strain evidence="1 2">DSM 45671</strain>
    </source>
</reference>
<dbReference type="RefSeq" id="WP_170309112.1">
    <property type="nucleotide sequence ID" value="NZ_VIWU01000001.1"/>
</dbReference>
<proteinExistence type="predicted"/>
<dbReference type="Proteomes" id="UP000321261">
    <property type="component" value="Unassembled WGS sequence"/>
</dbReference>
<dbReference type="AlphaFoldDB" id="A0A561T001"/>
<name>A0A561T001_9PSEU</name>
<protein>
    <submittedName>
        <fullName evidence="1">Uncharacterized protein</fullName>
    </submittedName>
</protein>
<dbReference type="EMBL" id="VIWU01000001">
    <property type="protein sequence ID" value="TWF80434.1"/>
    <property type="molecule type" value="Genomic_DNA"/>
</dbReference>
<evidence type="ECO:0000313" key="1">
    <source>
        <dbReference type="EMBL" id="TWF80434.1"/>
    </source>
</evidence>
<sequence length="54" mass="5383">MTAASEAAEDMEAAVAVIGMAARIPGVAAVISAASRVRVAVSGPAIRVIARTFE</sequence>
<gene>
    <name evidence="1" type="ORF">FHX44_116377</name>
</gene>
<organism evidence="1 2">
    <name type="scientific">Pseudonocardia hierapolitana</name>
    <dbReference type="NCBI Taxonomy" id="1128676"/>
    <lineage>
        <taxon>Bacteria</taxon>
        <taxon>Bacillati</taxon>
        <taxon>Actinomycetota</taxon>
        <taxon>Actinomycetes</taxon>
        <taxon>Pseudonocardiales</taxon>
        <taxon>Pseudonocardiaceae</taxon>
        <taxon>Pseudonocardia</taxon>
    </lineage>
</organism>
<comment type="caution">
    <text evidence="1">The sequence shown here is derived from an EMBL/GenBank/DDBJ whole genome shotgun (WGS) entry which is preliminary data.</text>
</comment>
<keyword evidence="2" id="KW-1185">Reference proteome</keyword>
<evidence type="ECO:0000313" key="2">
    <source>
        <dbReference type="Proteomes" id="UP000321261"/>
    </source>
</evidence>
<accession>A0A561T001</accession>